<sequence length="95" mass="10988">MESSAPPLFDTFDVFSRQCGEWEDPFFITSRCVFGRSPSSSAIWLLFLFVGRWIRNASVYPCLKEILKLSVYLQGQVDPQMDHFMLTVAIWLITC</sequence>
<gene>
    <name evidence="1" type="ORF">OPV22_011766</name>
</gene>
<proteinExistence type="predicted"/>
<comment type="caution">
    <text evidence="1">The sequence shown here is derived from an EMBL/GenBank/DDBJ whole genome shotgun (WGS) entry which is preliminary data.</text>
</comment>
<dbReference type="EMBL" id="JAQQAF010000003">
    <property type="protein sequence ID" value="KAJ8501214.1"/>
    <property type="molecule type" value="Genomic_DNA"/>
</dbReference>
<evidence type="ECO:0000313" key="1">
    <source>
        <dbReference type="EMBL" id="KAJ8501214.1"/>
    </source>
</evidence>
<protein>
    <submittedName>
        <fullName evidence="1">Uncharacterized protein</fullName>
    </submittedName>
</protein>
<name>A0AAV8RG48_ENSVE</name>
<dbReference type="AlphaFoldDB" id="A0AAV8RG48"/>
<dbReference type="Proteomes" id="UP001222027">
    <property type="component" value="Unassembled WGS sequence"/>
</dbReference>
<keyword evidence="2" id="KW-1185">Reference proteome</keyword>
<reference evidence="1 2" key="1">
    <citation type="submission" date="2022-12" db="EMBL/GenBank/DDBJ databases">
        <title>Chromosome-scale assembly of the Ensete ventricosum genome.</title>
        <authorList>
            <person name="Dussert Y."/>
            <person name="Stocks J."/>
            <person name="Wendawek A."/>
            <person name="Woldeyes F."/>
            <person name="Nichols R.A."/>
            <person name="Borrell J.S."/>
        </authorList>
    </citation>
    <scope>NUCLEOTIDE SEQUENCE [LARGE SCALE GENOMIC DNA]</scope>
    <source>
        <strain evidence="2">cv. Maze</strain>
        <tissue evidence="1">Seeds</tissue>
    </source>
</reference>
<evidence type="ECO:0000313" key="2">
    <source>
        <dbReference type="Proteomes" id="UP001222027"/>
    </source>
</evidence>
<organism evidence="1 2">
    <name type="scientific">Ensete ventricosum</name>
    <name type="common">Abyssinian banana</name>
    <name type="synonym">Musa ensete</name>
    <dbReference type="NCBI Taxonomy" id="4639"/>
    <lineage>
        <taxon>Eukaryota</taxon>
        <taxon>Viridiplantae</taxon>
        <taxon>Streptophyta</taxon>
        <taxon>Embryophyta</taxon>
        <taxon>Tracheophyta</taxon>
        <taxon>Spermatophyta</taxon>
        <taxon>Magnoliopsida</taxon>
        <taxon>Liliopsida</taxon>
        <taxon>Zingiberales</taxon>
        <taxon>Musaceae</taxon>
        <taxon>Ensete</taxon>
    </lineage>
</organism>
<accession>A0AAV8RG48</accession>